<name>A0ABQ5LRM5_9RHOB</name>
<evidence type="ECO:0000313" key="2">
    <source>
        <dbReference type="Proteomes" id="UP001144205"/>
    </source>
</evidence>
<sequence>MRPDEDFRQDETAPRVLTVGDVAADQAADIAPREVIHADFADVSAAALERWAPDIVISPLVGEGFDCLDLANLLTEAGFAGRYLGAAGSLPKPAVVRREVRACYPDLDFDILGAAP</sequence>
<gene>
    <name evidence="1" type="ORF">STA1M1_15280</name>
</gene>
<reference evidence="1" key="1">
    <citation type="journal article" date="2023" name="Int. J. Syst. Evol. Microbiol.">
        <title>Sinisalibacter aestuarii sp. nov., isolated from estuarine sediment of the Arakawa River.</title>
        <authorList>
            <person name="Arafat S.T."/>
            <person name="Hirano S."/>
            <person name="Sato A."/>
            <person name="Takeuchi K."/>
            <person name="Yasuda T."/>
            <person name="Terahara T."/>
            <person name="Hamada M."/>
            <person name="Kobayashi T."/>
        </authorList>
    </citation>
    <scope>NUCLEOTIDE SEQUENCE</scope>
    <source>
        <strain evidence="1">B-399</strain>
    </source>
</reference>
<keyword evidence="2" id="KW-1185">Reference proteome</keyword>
<organism evidence="1 2">
    <name type="scientific">Sinisalibacter aestuarii</name>
    <dbReference type="NCBI Taxonomy" id="2949426"/>
    <lineage>
        <taxon>Bacteria</taxon>
        <taxon>Pseudomonadati</taxon>
        <taxon>Pseudomonadota</taxon>
        <taxon>Alphaproteobacteria</taxon>
        <taxon>Rhodobacterales</taxon>
        <taxon>Roseobacteraceae</taxon>
        <taxon>Sinisalibacter</taxon>
    </lineage>
</organism>
<accession>A0ABQ5LRM5</accession>
<protein>
    <submittedName>
        <fullName evidence="1">Uncharacterized protein</fullName>
    </submittedName>
</protein>
<dbReference type="EMBL" id="BROH01000003">
    <property type="protein sequence ID" value="GKY87659.1"/>
    <property type="molecule type" value="Genomic_DNA"/>
</dbReference>
<evidence type="ECO:0000313" key="1">
    <source>
        <dbReference type="EMBL" id="GKY87659.1"/>
    </source>
</evidence>
<comment type="caution">
    <text evidence="1">The sequence shown here is derived from an EMBL/GenBank/DDBJ whole genome shotgun (WGS) entry which is preliminary data.</text>
</comment>
<dbReference type="Proteomes" id="UP001144205">
    <property type="component" value="Unassembled WGS sequence"/>
</dbReference>
<proteinExistence type="predicted"/>
<dbReference type="RefSeq" id="WP_281841641.1">
    <property type="nucleotide sequence ID" value="NZ_BROH01000003.1"/>
</dbReference>